<comment type="caution">
    <text evidence="1">The sequence shown here is derived from an EMBL/GenBank/DDBJ whole genome shotgun (WGS) entry which is preliminary data.</text>
</comment>
<organism evidence="1 2">
    <name type="scientific">Trichogramma kaykai</name>
    <dbReference type="NCBI Taxonomy" id="54128"/>
    <lineage>
        <taxon>Eukaryota</taxon>
        <taxon>Metazoa</taxon>
        <taxon>Ecdysozoa</taxon>
        <taxon>Arthropoda</taxon>
        <taxon>Hexapoda</taxon>
        <taxon>Insecta</taxon>
        <taxon>Pterygota</taxon>
        <taxon>Neoptera</taxon>
        <taxon>Endopterygota</taxon>
        <taxon>Hymenoptera</taxon>
        <taxon>Apocrita</taxon>
        <taxon>Proctotrupomorpha</taxon>
        <taxon>Chalcidoidea</taxon>
        <taxon>Trichogrammatidae</taxon>
        <taxon>Trichogramma</taxon>
    </lineage>
</organism>
<evidence type="ECO:0000313" key="1">
    <source>
        <dbReference type="EMBL" id="KAL3389934.1"/>
    </source>
</evidence>
<dbReference type="AlphaFoldDB" id="A0ABD2WBB1"/>
<accession>A0ABD2WBB1</accession>
<reference evidence="1 2" key="1">
    <citation type="journal article" date="2024" name="bioRxiv">
        <title>A reference genome for Trichogramma kaykai: A tiny desert-dwelling parasitoid wasp with competing sex-ratio distorters.</title>
        <authorList>
            <person name="Culotta J."/>
            <person name="Lindsey A.R."/>
        </authorList>
    </citation>
    <scope>NUCLEOTIDE SEQUENCE [LARGE SCALE GENOMIC DNA]</scope>
    <source>
        <strain evidence="1 2">KSX58</strain>
    </source>
</reference>
<dbReference type="PANTHER" id="PTHR33053">
    <property type="entry name" value="PROTEIN, PUTATIVE-RELATED"/>
    <property type="match status" value="1"/>
</dbReference>
<evidence type="ECO:0008006" key="3">
    <source>
        <dbReference type="Google" id="ProtNLM"/>
    </source>
</evidence>
<sequence>MDNYYDVDDDQLMGLFFTKEMADNVLLYEKTVQIVGIVTSVERKRESKPITKITLSNHLNEHIYVVIWCENILEQYKDMLVPNKVLHMDGLFARNRSQYNKGNYGHDYTVMSNTIIRVLRDQFIPRASDSQEEVHRIDSFIDCINYEKMCVEVEGYIKMPIQKTNTKSGATINQGCLSDCMKYKLEIRMPTIYPMDEFTIGSHVKVTGRVVLDPYFLLEVDHKDHIILLSKSKEDKKSYQDLLKGKLNPVHSTVMIEEGDTPSRRSRLRYFSTTVRGRFIARFILEHILEKQQSDEEFSGRSEDDVEQGTGEAESVEIGQLRKWAVENHINQVALDGLLNILNKRLLPQLPSSSKTFLKTLSSKYVIECMKGSDDCEGEFTYMSILEGLEVCLNHNLHKNNIIELDFNIDGAKTKKCSPKSLWPILCKVLYKPYPYAYKPFPVAVFYGKGKPKDVLEYLKKFVVEINSLQKNGAIINEKHYRIQIRSFICDIPAKAFIKCTRGHTSFNGCEKCDVIASKNDLHTTVYLDVGKKRTGLDFINYKDPNHHNGVSPLISIDPPIDLADQFVIDPLHMLYLGVNARILDELLSNGSKSPVKIGPAQKKELSRRSTIIKKDIPEEFSRKMPSTNECNDWKATEHRFFLLYCSPLILKDIVSDSVLDNFLFLHAACRILSSHNALRYSRIARNYLTQFVEQSKTIYSSSFVTLNVHYLNHLVDDVENMQSNINDISAFPFENELGKIKKILRSPHRTLAQYCRRLHEERETLDLKAKLPDELVIVKEHKTNGLVSLWFQQQFLSVKHPNNTVMLDNGSVVKIIKMFKQENSIFLTVVTYKSKSSAFKHPCDSSFLDIYEILDQVTLSTKRNVPLSSVKSKMVKMSISLDEVVDKKSLVVPLLH</sequence>
<protein>
    <recommendedName>
        <fullName evidence="3">CST complex subunit CTC1</fullName>
    </recommendedName>
</protein>
<evidence type="ECO:0000313" key="2">
    <source>
        <dbReference type="Proteomes" id="UP001627154"/>
    </source>
</evidence>
<keyword evidence="2" id="KW-1185">Reference proteome</keyword>
<dbReference type="EMBL" id="JBJJXI010000122">
    <property type="protein sequence ID" value="KAL3389934.1"/>
    <property type="molecule type" value="Genomic_DNA"/>
</dbReference>
<name>A0ABD2WBB1_9HYME</name>
<proteinExistence type="predicted"/>
<dbReference type="Proteomes" id="UP001627154">
    <property type="component" value="Unassembled WGS sequence"/>
</dbReference>
<gene>
    <name evidence="1" type="ORF">TKK_015287</name>
</gene>